<protein>
    <submittedName>
        <fullName evidence="1">Uncharacterized protein</fullName>
    </submittedName>
</protein>
<proteinExistence type="predicted"/>
<sequence>MSFEDTLLSTRIGRSSAYRCQTGHHEYDSNHFCPHCGTKESPVQARVTRITLISNPGELARWHGLDRDEFATRLLRDLNVKGRFSKDGLLLYAEVSREKIEKVLSNWIFSD</sequence>
<reference evidence="1" key="1">
    <citation type="journal article" date="2020" name="Nature">
        <title>Giant virus diversity and host interactions through global metagenomics.</title>
        <authorList>
            <person name="Schulz F."/>
            <person name="Roux S."/>
            <person name="Paez-Espino D."/>
            <person name="Jungbluth S."/>
            <person name="Walsh D.A."/>
            <person name="Denef V.J."/>
            <person name="McMahon K.D."/>
            <person name="Konstantinidis K.T."/>
            <person name="Eloe-Fadrosh E.A."/>
            <person name="Kyrpides N.C."/>
            <person name="Woyke T."/>
        </authorList>
    </citation>
    <scope>NUCLEOTIDE SEQUENCE</scope>
    <source>
        <strain evidence="1">GVMAG-M-3300025572-1</strain>
    </source>
</reference>
<dbReference type="AlphaFoldDB" id="A0A6C0IWD5"/>
<evidence type="ECO:0000313" key="1">
    <source>
        <dbReference type="EMBL" id="QHT97634.1"/>
    </source>
</evidence>
<dbReference type="EMBL" id="MN740283">
    <property type="protein sequence ID" value="QHT97634.1"/>
    <property type="molecule type" value="Genomic_DNA"/>
</dbReference>
<accession>A0A6C0IWD5</accession>
<name>A0A6C0IWD5_9ZZZZ</name>
<organism evidence="1">
    <name type="scientific">viral metagenome</name>
    <dbReference type="NCBI Taxonomy" id="1070528"/>
    <lineage>
        <taxon>unclassified sequences</taxon>
        <taxon>metagenomes</taxon>
        <taxon>organismal metagenomes</taxon>
    </lineage>
</organism>